<evidence type="ECO:0000256" key="2">
    <source>
        <dbReference type="ARBA" id="ARBA00022630"/>
    </source>
</evidence>
<dbReference type="Gene3D" id="3.30.390.30">
    <property type="match status" value="1"/>
</dbReference>
<feature type="binding site" evidence="5">
    <location>
        <position position="280"/>
    </location>
    <ligand>
        <name>NAD(+)</name>
        <dbReference type="ChEBI" id="CHEBI:57540"/>
    </ligand>
</feature>
<dbReference type="InterPro" id="IPR036188">
    <property type="entry name" value="FAD/NAD-bd_sf"/>
</dbReference>
<dbReference type="PIRSF" id="PIRSF000350">
    <property type="entry name" value="Mercury_reductase_MerA"/>
    <property type="match status" value="1"/>
</dbReference>
<dbReference type="RefSeq" id="WP_126581450.1">
    <property type="nucleotide sequence ID" value="NZ_BIFR01000001.1"/>
</dbReference>
<protein>
    <submittedName>
        <fullName evidence="9">Mercuric reductase</fullName>
    </submittedName>
</protein>
<dbReference type="Pfam" id="PF07992">
    <property type="entry name" value="Pyr_redox_2"/>
    <property type="match status" value="1"/>
</dbReference>
<comment type="cofactor">
    <cofactor evidence="5">
        <name>FAD</name>
        <dbReference type="ChEBI" id="CHEBI:57692"/>
    </cofactor>
    <text evidence="5">Binds 1 FAD per subunit.</text>
</comment>
<keyword evidence="2" id="KW-0285">Flavoprotein</keyword>
<evidence type="ECO:0000259" key="7">
    <source>
        <dbReference type="Pfam" id="PF02852"/>
    </source>
</evidence>
<proteinExistence type="inferred from homology"/>
<gene>
    <name evidence="9" type="ORF">KTT_38250</name>
</gene>
<dbReference type="PRINTS" id="PR00411">
    <property type="entry name" value="PNDRDTASEI"/>
</dbReference>
<dbReference type="AlphaFoldDB" id="A0A402A4I1"/>
<evidence type="ECO:0000259" key="8">
    <source>
        <dbReference type="Pfam" id="PF07992"/>
    </source>
</evidence>
<dbReference type="InterPro" id="IPR016156">
    <property type="entry name" value="FAD/NAD-linked_Rdtase_dimer_sf"/>
</dbReference>
<dbReference type="Pfam" id="PF02852">
    <property type="entry name" value="Pyr_redox_dim"/>
    <property type="match status" value="1"/>
</dbReference>
<dbReference type="PRINTS" id="PR00368">
    <property type="entry name" value="FADPNR"/>
</dbReference>
<keyword evidence="4" id="KW-0560">Oxidoreductase</keyword>
<keyword evidence="10" id="KW-1185">Reference proteome</keyword>
<dbReference type="Gene3D" id="3.50.50.60">
    <property type="entry name" value="FAD/NAD(P)-binding domain"/>
    <property type="match status" value="2"/>
</dbReference>
<dbReference type="InterPro" id="IPR004099">
    <property type="entry name" value="Pyr_nucl-diS_OxRdtase_dimer"/>
</dbReference>
<dbReference type="Proteomes" id="UP000287352">
    <property type="component" value="Unassembled WGS sequence"/>
</dbReference>
<evidence type="ECO:0000313" key="10">
    <source>
        <dbReference type="Proteomes" id="UP000287352"/>
    </source>
</evidence>
<feature type="binding site" evidence="5">
    <location>
        <position position="61"/>
    </location>
    <ligand>
        <name>FAD</name>
        <dbReference type="ChEBI" id="CHEBI:57692"/>
    </ligand>
</feature>
<dbReference type="SUPFAM" id="SSF55424">
    <property type="entry name" value="FAD/NAD-linked reductases, dimerisation (C-terminal) domain"/>
    <property type="match status" value="1"/>
</dbReference>
<reference evidence="10" key="1">
    <citation type="submission" date="2018-12" db="EMBL/GenBank/DDBJ databases">
        <title>Tengunoibacter tsumagoiensis gen. nov., sp. nov., Dictyobacter kobayashii sp. nov., D. alpinus sp. nov., and D. joshuensis sp. nov. and description of Dictyobacteraceae fam. nov. within the order Ktedonobacterales isolated from Tengu-no-mugimeshi.</title>
        <authorList>
            <person name="Wang C.M."/>
            <person name="Zheng Y."/>
            <person name="Sakai Y."/>
            <person name="Toyoda A."/>
            <person name="Minakuchi Y."/>
            <person name="Abe K."/>
            <person name="Yokota A."/>
            <person name="Yabe S."/>
        </authorList>
    </citation>
    <scope>NUCLEOTIDE SEQUENCE [LARGE SCALE GENOMIC DNA]</scope>
    <source>
        <strain evidence="10">Uno3</strain>
    </source>
</reference>
<feature type="domain" description="Pyridine nucleotide-disulphide oxidoreductase dimerisation" evidence="7">
    <location>
        <begin position="355"/>
        <end position="461"/>
    </location>
</feature>
<organism evidence="9 10">
    <name type="scientific">Tengunoibacter tsumagoiensis</name>
    <dbReference type="NCBI Taxonomy" id="2014871"/>
    <lineage>
        <taxon>Bacteria</taxon>
        <taxon>Bacillati</taxon>
        <taxon>Chloroflexota</taxon>
        <taxon>Ktedonobacteria</taxon>
        <taxon>Ktedonobacterales</taxon>
        <taxon>Dictyobacteraceae</taxon>
        <taxon>Tengunoibacter</taxon>
    </lineage>
</organism>
<name>A0A402A4I1_9CHLR</name>
<dbReference type="FunFam" id="3.30.390.30:FF:000001">
    <property type="entry name" value="Dihydrolipoyl dehydrogenase"/>
    <property type="match status" value="1"/>
</dbReference>
<keyword evidence="3 5" id="KW-0274">FAD</keyword>
<comment type="caution">
    <text evidence="9">The sequence shown here is derived from an EMBL/GenBank/DDBJ whole genome shotgun (WGS) entry which is preliminary data.</text>
</comment>
<dbReference type="OrthoDB" id="9800167at2"/>
<dbReference type="PANTHER" id="PTHR43014:SF4">
    <property type="entry name" value="PYRIDINE NUCLEOTIDE-DISULFIDE OXIDOREDUCTASE RCLA-RELATED"/>
    <property type="match status" value="1"/>
</dbReference>
<evidence type="ECO:0000256" key="3">
    <source>
        <dbReference type="ARBA" id="ARBA00022827"/>
    </source>
</evidence>
<sequence length="476" mass="51550">MPTINANQARPNVQYDLIVLGAGAAGSTAAATAAAQGAHVALVERDQLGGTCLNYGCDPTKTLLAIAHRLYQARHSAPYGLFIPTVTVDWQQVQSYVRQVIQRIRGGTPEEAVQGLHEQGIDVISGTAHFISPYEVQVQETTYSAPRVILATGNQTVIPAIEGLSEAGFLTNREAVSLPSLPRRLAILGGGAIGIEFAQLFQRFGVQVSVLEQSAHLLEKEDRELANELCRLLRQEGISLQSEVQLLRVSSTPSGKKLLLQHKDGQQSELEVDEILLALGRRPALTELALEKAGVVSMASGVPVDQTLRTNVPHIWAAGDVLGGLQFTHLAYEQGRLAAQNAFANQPQPFGERIIPWVTYTDPPLAHVGKTEEELREKQAIYRVGHISFNEIERAITSGETMGQVKLFVDEAGLILGGQILGQRADDLLAPLVLAMQLKLSAEQLAATILPYPTRSQAIRWVSDHVKGSLDFESSI</sequence>
<dbReference type="GO" id="GO:0003955">
    <property type="term" value="F:NAD(P)H dehydrogenase (quinone) activity"/>
    <property type="evidence" value="ECO:0007669"/>
    <property type="project" value="TreeGrafter"/>
</dbReference>
<evidence type="ECO:0000256" key="5">
    <source>
        <dbReference type="PIRSR" id="PIRSR000350-3"/>
    </source>
</evidence>
<feature type="binding site" evidence="5">
    <location>
        <position position="320"/>
    </location>
    <ligand>
        <name>FAD</name>
        <dbReference type="ChEBI" id="CHEBI:57692"/>
    </ligand>
</feature>
<feature type="domain" description="FAD/NAD(P)-binding" evidence="8">
    <location>
        <begin position="15"/>
        <end position="335"/>
    </location>
</feature>
<keyword evidence="5" id="KW-0547">Nucleotide-binding</keyword>
<dbReference type="InterPro" id="IPR001100">
    <property type="entry name" value="Pyr_nuc-diS_OxRdtase"/>
</dbReference>
<evidence type="ECO:0000256" key="6">
    <source>
        <dbReference type="PIRSR" id="PIRSR000350-4"/>
    </source>
</evidence>
<comment type="similarity">
    <text evidence="1">Belongs to the class-I pyridine nucleotide-disulfide oxidoreductase family.</text>
</comment>
<keyword evidence="5" id="KW-0520">NAD</keyword>
<dbReference type="PANTHER" id="PTHR43014">
    <property type="entry name" value="MERCURIC REDUCTASE"/>
    <property type="match status" value="1"/>
</dbReference>
<evidence type="ECO:0000256" key="4">
    <source>
        <dbReference type="ARBA" id="ARBA00023002"/>
    </source>
</evidence>
<dbReference type="InterPro" id="IPR023753">
    <property type="entry name" value="FAD/NAD-binding_dom"/>
</dbReference>
<feature type="disulfide bond" description="Redox-active" evidence="6">
    <location>
        <begin position="52"/>
        <end position="57"/>
    </location>
</feature>
<feature type="binding site" evidence="5">
    <location>
        <position position="212"/>
    </location>
    <ligand>
        <name>NAD(+)</name>
        <dbReference type="ChEBI" id="CHEBI:57540"/>
    </ligand>
</feature>
<feature type="binding site" evidence="5">
    <location>
        <begin position="189"/>
        <end position="196"/>
    </location>
    <ligand>
        <name>NAD(+)</name>
        <dbReference type="ChEBI" id="CHEBI:57540"/>
    </ligand>
</feature>
<accession>A0A402A4I1</accession>
<evidence type="ECO:0000313" key="9">
    <source>
        <dbReference type="EMBL" id="GCE13966.1"/>
    </source>
</evidence>
<dbReference type="EMBL" id="BIFR01000001">
    <property type="protein sequence ID" value="GCE13966.1"/>
    <property type="molecule type" value="Genomic_DNA"/>
</dbReference>
<dbReference type="SUPFAM" id="SSF51905">
    <property type="entry name" value="FAD/NAD(P)-binding domain"/>
    <property type="match status" value="1"/>
</dbReference>
<evidence type="ECO:0000256" key="1">
    <source>
        <dbReference type="ARBA" id="ARBA00007532"/>
    </source>
</evidence>
<dbReference type="GO" id="GO:0050660">
    <property type="term" value="F:flavin adenine dinucleotide binding"/>
    <property type="evidence" value="ECO:0007669"/>
    <property type="project" value="TreeGrafter"/>
</dbReference>